<feature type="chain" id="PRO_5020477999" evidence="1">
    <location>
        <begin position="23"/>
        <end position="107"/>
    </location>
</feature>
<keyword evidence="3" id="KW-1185">Reference proteome</keyword>
<keyword evidence="1" id="KW-0732">Signal</keyword>
<reference evidence="2 3" key="1">
    <citation type="submission" date="2019-02" db="EMBL/GenBank/DDBJ databases">
        <title>Siculibacillus lacustris gen. nov., sp. nov., a new rosette-forming bacterium isolated from a freshwater crater lake (Lake St. Ana, Romania).</title>
        <authorList>
            <person name="Felfoldi T."/>
            <person name="Marton Z."/>
            <person name="Szabo A."/>
            <person name="Mentes A."/>
            <person name="Boka K."/>
            <person name="Marialigeti K."/>
            <person name="Mathe I."/>
            <person name="Koncz M."/>
            <person name="Schumann P."/>
            <person name="Toth E."/>
        </authorList>
    </citation>
    <scope>NUCLEOTIDE SEQUENCE [LARGE SCALE GENOMIC DNA]</scope>
    <source>
        <strain evidence="2 3">SA-279</strain>
    </source>
</reference>
<evidence type="ECO:0000256" key="1">
    <source>
        <dbReference type="SAM" id="SignalP"/>
    </source>
</evidence>
<comment type="caution">
    <text evidence="2">The sequence shown here is derived from an EMBL/GenBank/DDBJ whole genome shotgun (WGS) entry which is preliminary data.</text>
</comment>
<sequence length="107" mass="10884">MLALLRSCLVVVAFALPPVAMALWPHADSAVVVIGTAPAGEVVATAAGTLLGLSDSGRTAVTRAARPDDTGFLARLRAAGARLVLAAPDDLACLTTKPRHAALSMRN</sequence>
<dbReference type="Proteomes" id="UP000292781">
    <property type="component" value="Unassembled WGS sequence"/>
</dbReference>
<dbReference type="EMBL" id="SJFN01000031">
    <property type="protein sequence ID" value="TBW34728.1"/>
    <property type="molecule type" value="Genomic_DNA"/>
</dbReference>
<name>A0A4Q9VJU7_9HYPH</name>
<gene>
    <name evidence="2" type="ORF">EYW49_17560</name>
</gene>
<evidence type="ECO:0000313" key="2">
    <source>
        <dbReference type="EMBL" id="TBW34728.1"/>
    </source>
</evidence>
<proteinExistence type="predicted"/>
<feature type="signal peptide" evidence="1">
    <location>
        <begin position="1"/>
        <end position="22"/>
    </location>
</feature>
<evidence type="ECO:0000313" key="3">
    <source>
        <dbReference type="Proteomes" id="UP000292781"/>
    </source>
</evidence>
<protein>
    <submittedName>
        <fullName evidence="2">Uncharacterized protein</fullName>
    </submittedName>
</protein>
<accession>A0A4Q9VJU7</accession>
<organism evidence="2 3">
    <name type="scientific">Siculibacillus lacustris</name>
    <dbReference type="NCBI Taxonomy" id="1549641"/>
    <lineage>
        <taxon>Bacteria</taxon>
        <taxon>Pseudomonadati</taxon>
        <taxon>Pseudomonadota</taxon>
        <taxon>Alphaproteobacteria</taxon>
        <taxon>Hyphomicrobiales</taxon>
        <taxon>Ancalomicrobiaceae</taxon>
        <taxon>Siculibacillus</taxon>
    </lineage>
</organism>
<dbReference type="RefSeq" id="WP_131310933.1">
    <property type="nucleotide sequence ID" value="NZ_SJFN01000031.1"/>
</dbReference>
<dbReference type="AlphaFoldDB" id="A0A4Q9VJU7"/>